<keyword evidence="6 11" id="KW-0808">Transferase</keyword>
<dbReference type="Proteomes" id="UP001359485">
    <property type="component" value="Unassembled WGS sequence"/>
</dbReference>
<comment type="similarity">
    <text evidence="2 11">Belongs to the class I-like SAM-binding methyltransferase superfamily. RsmB/NOP family.</text>
</comment>
<dbReference type="PROSITE" id="PS01153">
    <property type="entry name" value="NOL1_NOP2_SUN"/>
    <property type="match status" value="1"/>
</dbReference>
<feature type="domain" description="SAM-dependent MTase RsmB/NOP-type" evidence="13">
    <location>
        <begin position="52"/>
        <end position="413"/>
    </location>
</feature>
<dbReference type="InterPro" id="IPR057285">
    <property type="entry name" value="Pre-PUA_NSUN2"/>
</dbReference>
<evidence type="ECO:0000313" key="15">
    <source>
        <dbReference type="Proteomes" id="UP001359485"/>
    </source>
</evidence>
<feature type="region of interest" description="Disordered" evidence="12">
    <location>
        <begin position="677"/>
        <end position="699"/>
    </location>
</feature>
<name>A0ABR1ATJ8_POLSC</name>
<evidence type="ECO:0000256" key="12">
    <source>
        <dbReference type="SAM" id="MobiDB-lite"/>
    </source>
</evidence>
<keyword evidence="7 11" id="KW-0949">S-adenosyl-L-methionine</keyword>
<evidence type="ECO:0000256" key="10">
    <source>
        <dbReference type="ARBA" id="ARBA00023242"/>
    </source>
</evidence>
<accession>A0ABR1ATJ8</accession>
<evidence type="ECO:0000256" key="5">
    <source>
        <dbReference type="ARBA" id="ARBA00022603"/>
    </source>
</evidence>
<keyword evidence="9 11" id="KW-0694">RNA-binding</keyword>
<evidence type="ECO:0000259" key="13">
    <source>
        <dbReference type="PROSITE" id="PS51686"/>
    </source>
</evidence>
<comment type="caution">
    <text evidence="11">Lacks conserved residue(s) required for the propagation of feature annotation.</text>
</comment>
<dbReference type="PROSITE" id="PS51686">
    <property type="entry name" value="SAM_MT_RSMB_NOP"/>
    <property type="match status" value="1"/>
</dbReference>
<reference evidence="14 15" key="1">
    <citation type="submission" date="2023-09" db="EMBL/GenBank/DDBJ databases">
        <title>Genomes of two closely related lineages of the louse Polyplax serrata with different host specificities.</title>
        <authorList>
            <person name="Martinu J."/>
            <person name="Tarabai H."/>
            <person name="Stefka J."/>
            <person name="Hypsa V."/>
        </authorList>
    </citation>
    <scope>NUCLEOTIDE SEQUENCE [LARGE SCALE GENOMIC DNA]</scope>
    <source>
        <strain evidence="14">98ZLc_SE</strain>
    </source>
</reference>
<protein>
    <recommendedName>
        <fullName evidence="3">tRNA (cytosine(34)-C(5))-methyltransferase</fullName>
        <ecNumber evidence="3">2.1.1.203</ecNumber>
    </recommendedName>
</protein>
<feature type="binding site" evidence="11">
    <location>
        <position position="252"/>
    </location>
    <ligand>
        <name>S-adenosyl-L-methionine</name>
        <dbReference type="ChEBI" id="CHEBI:59789"/>
    </ligand>
</feature>
<dbReference type="InterPro" id="IPR018314">
    <property type="entry name" value="RsmB/NOL1/NOP2-like_CS"/>
</dbReference>
<evidence type="ECO:0000256" key="3">
    <source>
        <dbReference type="ARBA" id="ARBA00012629"/>
    </source>
</evidence>
<evidence type="ECO:0000256" key="8">
    <source>
        <dbReference type="ARBA" id="ARBA00022694"/>
    </source>
</evidence>
<dbReference type="Pfam" id="PF01189">
    <property type="entry name" value="Methyltr_RsmB-F"/>
    <property type="match status" value="1"/>
</dbReference>
<dbReference type="PRINTS" id="PR02011">
    <property type="entry name" value="RCMTNCL1"/>
</dbReference>
<dbReference type="InterPro" id="IPR029063">
    <property type="entry name" value="SAM-dependent_MTases_sf"/>
</dbReference>
<dbReference type="EC" id="2.1.1.203" evidence="3"/>
<evidence type="ECO:0000256" key="6">
    <source>
        <dbReference type="ARBA" id="ARBA00022679"/>
    </source>
</evidence>
<dbReference type="Pfam" id="PF25378">
    <property type="entry name" value="PUA_NSUN2"/>
    <property type="match status" value="1"/>
</dbReference>
<comment type="caution">
    <text evidence="14">The sequence shown here is derived from an EMBL/GenBank/DDBJ whole genome shotgun (WGS) entry which is preliminary data.</text>
</comment>
<sequence>MKRNKGKKKVKREQGNKNGPRMSYEDIVRENKDFETYYKLQKICPEDEWDYFIQKMKEDLPTAFRITSSKSEAKAFLKIVEGQYFKDFLNAREGDDMREPVPLPWYPEKLAWQVQLTRKDIRRCEAFFKLHNFLISETDSGNISRQEVVSMIPPIALQVESHHKILDMCASPGSKTAQLIESLHKDERVPKGFVIANDIDNNRCYMLVHQAKRLNSPNIIITNHDASIMPNFFITKNGGNKDILKFDRILCDVPCTGDGTLRKNSDIWTKWNTANGNNLHGVQFRIIKRGTEMLDIGGRLVYSTCSLNPLENEAVIARLLTEAKGSLRLVNLAPHFPGLKYSKGLKSWLVTSRDLQAYKTFADVPQQWHTVVRPQMFPPSPEIAEQLNLDYCIRILPHHQDTGGFFIAAVEKTDLLPWESSKNEDSNLKSEAKEPPKKKKRIFGYREDPFIFFDKDEPVWRDIKEFYNITNELPEHCLLTRCKVGKKKNIYITSPEVREIVMNNAEKIKIINTGVKVFARCDTKGMKCAFRLAQEGLRSIFPYIGPKRKVSITKDDLLQLLNNGDPKNPLETKKLEPETQKALSSIGKLYSGSCVLVYDEEPVTDTSLHVELVGWVGAVSTRLYIPENDSIHYLRLLGGDTSKFGKPLLASVEHALLFQYTEPHILSDVNKFKKPENKTEVKMESENQEVKLEAADDSM</sequence>
<evidence type="ECO:0000256" key="11">
    <source>
        <dbReference type="PROSITE-ProRule" id="PRU01023"/>
    </source>
</evidence>
<dbReference type="PANTHER" id="PTHR22808:SF1">
    <property type="entry name" value="RNA CYTOSINE-C(5)-METHYLTRANSFERASE NSUN2-RELATED"/>
    <property type="match status" value="1"/>
</dbReference>
<dbReference type="EMBL" id="JAWJWF010000045">
    <property type="protein sequence ID" value="KAK6627269.1"/>
    <property type="molecule type" value="Genomic_DNA"/>
</dbReference>
<keyword evidence="15" id="KW-1185">Reference proteome</keyword>
<dbReference type="Pfam" id="PF25376">
    <property type="entry name" value="Pre-PUA_NSUN2"/>
    <property type="match status" value="1"/>
</dbReference>
<evidence type="ECO:0000256" key="9">
    <source>
        <dbReference type="ARBA" id="ARBA00022884"/>
    </source>
</evidence>
<feature type="binding site" evidence="11">
    <location>
        <position position="225"/>
    </location>
    <ligand>
        <name>S-adenosyl-L-methionine</name>
        <dbReference type="ChEBI" id="CHEBI:59789"/>
    </ligand>
</feature>
<proteinExistence type="inferred from homology"/>
<dbReference type="PANTHER" id="PTHR22808">
    <property type="entry name" value="NCL1 YEAST -RELATED NOL1/NOP2/FMU SUN DOMAIN-CONTAINING"/>
    <property type="match status" value="1"/>
</dbReference>
<feature type="region of interest" description="Disordered" evidence="12">
    <location>
        <begin position="1"/>
        <end position="23"/>
    </location>
</feature>
<organism evidence="14 15">
    <name type="scientific">Polyplax serrata</name>
    <name type="common">Common mouse louse</name>
    <dbReference type="NCBI Taxonomy" id="468196"/>
    <lineage>
        <taxon>Eukaryota</taxon>
        <taxon>Metazoa</taxon>
        <taxon>Ecdysozoa</taxon>
        <taxon>Arthropoda</taxon>
        <taxon>Hexapoda</taxon>
        <taxon>Insecta</taxon>
        <taxon>Pterygota</taxon>
        <taxon>Neoptera</taxon>
        <taxon>Paraneoptera</taxon>
        <taxon>Psocodea</taxon>
        <taxon>Troctomorpha</taxon>
        <taxon>Phthiraptera</taxon>
        <taxon>Anoplura</taxon>
        <taxon>Polyplacidae</taxon>
        <taxon>Polyplax</taxon>
    </lineage>
</organism>
<feature type="binding site" evidence="11">
    <location>
        <position position="198"/>
    </location>
    <ligand>
        <name>S-adenosyl-L-methionine</name>
        <dbReference type="ChEBI" id="CHEBI:59789"/>
    </ligand>
</feature>
<dbReference type="Gene3D" id="3.40.50.150">
    <property type="entry name" value="Vaccinia Virus protein VP39"/>
    <property type="match status" value="1"/>
</dbReference>
<evidence type="ECO:0000313" key="14">
    <source>
        <dbReference type="EMBL" id="KAK6627269.1"/>
    </source>
</evidence>
<keyword evidence="8" id="KW-0819">tRNA processing</keyword>
<keyword evidence="5 11" id="KW-0489">Methyltransferase</keyword>
<dbReference type="InterPro" id="IPR023270">
    <property type="entry name" value="RCMT_NCL1"/>
</dbReference>
<dbReference type="InterPro" id="IPR057286">
    <property type="entry name" value="PUA_NSUN2"/>
</dbReference>
<keyword evidence="10" id="KW-0539">Nucleus</keyword>
<evidence type="ECO:0000256" key="2">
    <source>
        <dbReference type="ARBA" id="ARBA00007494"/>
    </source>
</evidence>
<dbReference type="InterPro" id="IPR049560">
    <property type="entry name" value="MeTrfase_RsmB-F_NOP2_cat"/>
</dbReference>
<evidence type="ECO:0000256" key="4">
    <source>
        <dbReference type="ARBA" id="ARBA00022555"/>
    </source>
</evidence>
<comment type="subcellular location">
    <subcellularLocation>
        <location evidence="1">Nucleus</location>
    </subcellularLocation>
</comment>
<feature type="compositionally biased region" description="Basic residues" evidence="12">
    <location>
        <begin position="1"/>
        <end position="11"/>
    </location>
</feature>
<dbReference type="InterPro" id="IPR001678">
    <property type="entry name" value="MeTrfase_RsmB-F_NOP2_dom"/>
</dbReference>
<evidence type="ECO:0000256" key="1">
    <source>
        <dbReference type="ARBA" id="ARBA00004123"/>
    </source>
</evidence>
<evidence type="ECO:0000256" key="7">
    <source>
        <dbReference type="ARBA" id="ARBA00022691"/>
    </source>
</evidence>
<feature type="active site" description="Nucleophile" evidence="11">
    <location>
        <position position="305"/>
    </location>
</feature>
<dbReference type="SUPFAM" id="SSF53335">
    <property type="entry name" value="S-adenosyl-L-methionine-dependent methyltransferases"/>
    <property type="match status" value="1"/>
</dbReference>
<gene>
    <name evidence="14" type="ORF">RUM44_009746</name>
</gene>
<dbReference type="PRINTS" id="PR02008">
    <property type="entry name" value="RCMTFAMILY"/>
</dbReference>
<dbReference type="InterPro" id="IPR023267">
    <property type="entry name" value="RCMT"/>
</dbReference>
<keyword evidence="4" id="KW-0820">tRNA-binding</keyword>